<keyword evidence="2" id="KW-0378">Hydrolase</keyword>
<organism evidence="2 5">
    <name type="scientific">Streptomyces radicis</name>
    <dbReference type="NCBI Taxonomy" id="1750517"/>
    <lineage>
        <taxon>Bacteria</taxon>
        <taxon>Bacillati</taxon>
        <taxon>Actinomycetota</taxon>
        <taxon>Actinomycetes</taxon>
        <taxon>Kitasatosporales</taxon>
        <taxon>Streptomycetaceae</taxon>
        <taxon>Streptomyces</taxon>
    </lineage>
</organism>
<dbReference type="AlphaFoldDB" id="A0A3A9VSY7"/>
<feature type="domain" description="Beta-lactamase-related" evidence="1">
    <location>
        <begin position="23"/>
        <end position="352"/>
    </location>
</feature>
<protein>
    <submittedName>
        <fullName evidence="2">Class A beta-lactamase-related serine hydrolase</fullName>
    </submittedName>
</protein>
<comment type="caution">
    <text evidence="2">The sequence shown here is derived from an EMBL/GenBank/DDBJ whole genome shotgun (WGS) entry which is preliminary data.</text>
</comment>
<evidence type="ECO:0000313" key="5">
    <source>
        <dbReference type="Proteomes" id="UP000275024"/>
    </source>
</evidence>
<dbReference type="EMBL" id="RBDX01000046">
    <property type="protein sequence ID" value="RKN03672.1"/>
    <property type="molecule type" value="Genomic_DNA"/>
</dbReference>
<dbReference type="InterPro" id="IPR001466">
    <property type="entry name" value="Beta-lactam-related"/>
</dbReference>
<dbReference type="OrthoDB" id="3422781at2"/>
<dbReference type="InterPro" id="IPR012338">
    <property type="entry name" value="Beta-lactam/transpept-like"/>
</dbReference>
<keyword evidence="4" id="KW-1185">Reference proteome</keyword>
<dbReference type="PANTHER" id="PTHR43319:SF3">
    <property type="entry name" value="BETA-LACTAMASE-RELATED DOMAIN-CONTAINING PROTEIN"/>
    <property type="match status" value="1"/>
</dbReference>
<evidence type="ECO:0000313" key="2">
    <source>
        <dbReference type="EMBL" id="RKN03672.1"/>
    </source>
</evidence>
<dbReference type="Proteomes" id="UP000275024">
    <property type="component" value="Unassembled WGS sequence"/>
</dbReference>
<dbReference type="SUPFAM" id="SSF56601">
    <property type="entry name" value="beta-lactamase/transpeptidase-like"/>
    <property type="match status" value="1"/>
</dbReference>
<dbReference type="PANTHER" id="PTHR43319">
    <property type="entry name" value="BETA-LACTAMASE-RELATED"/>
    <property type="match status" value="1"/>
</dbReference>
<dbReference type="Pfam" id="PF00144">
    <property type="entry name" value="Beta-lactamase"/>
    <property type="match status" value="1"/>
</dbReference>
<evidence type="ECO:0000259" key="1">
    <source>
        <dbReference type="Pfam" id="PF00144"/>
    </source>
</evidence>
<dbReference type="InterPro" id="IPR052907">
    <property type="entry name" value="Beta-lactamase/esterase"/>
</dbReference>
<sequence>MTPAVHGTTAPGFEALRVEFAAVGHEEGAQLAVHVDGEPVADLWRGPGVEGDSLMGVFSSTKGAAFAVVALLVQQGALDLDREVAFYWPEFAVEGKGAATVRDLLGHRVGALGTDEGLTLDEVADDRAAAARIAGHRPYWRPGAALGYHALSVGALAGEVVRRVTGHTLQEEYERRLRRPFGLDFFLGLPEGEEHRVLPVLPPLDPPPQGPRDGLAGIAGNRHHPGMPELAELPNLRVIRAGGPASVGGVASARGLAGLYAAVIGGLCTGATLAECALVSSAGHDLVLGTHRVHGLGFMVGWPFLGAGAFGHDGAGGSMAFADPRAGLAFGYARRRFPSPGGAGQDAERLATVARACALARQGRRARRGR</sequence>
<dbReference type="GO" id="GO:0016787">
    <property type="term" value="F:hydrolase activity"/>
    <property type="evidence" value="ECO:0007669"/>
    <property type="project" value="UniProtKB-KW"/>
</dbReference>
<dbReference type="Proteomes" id="UP000268652">
    <property type="component" value="Unassembled WGS sequence"/>
</dbReference>
<dbReference type="EMBL" id="RBDY01000046">
    <property type="protein sequence ID" value="RKN13516.1"/>
    <property type="molecule type" value="Genomic_DNA"/>
</dbReference>
<evidence type="ECO:0000313" key="3">
    <source>
        <dbReference type="EMBL" id="RKN13516.1"/>
    </source>
</evidence>
<name>A0A3A9VSY7_9ACTN</name>
<dbReference type="Gene3D" id="3.40.710.10">
    <property type="entry name" value="DD-peptidase/beta-lactamase superfamily"/>
    <property type="match status" value="1"/>
</dbReference>
<gene>
    <name evidence="3" type="ORF">D7318_31045</name>
    <name evidence="2" type="ORF">D7319_31050</name>
</gene>
<accession>A0A3A9VSY7</accession>
<proteinExistence type="predicted"/>
<reference evidence="4 5" key="1">
    <citation type="submission" date="2018-09" db="EMBL/GenBank/DDBJ databases">
        <title>Streptomyces sp. nov. DS1-2, an endophytic actinomycete isolated from roots of Dendrobium scabrilingue.</title>
        <authorList>
            <person name="Kuncharoen N."/>
            <person name="Kudo T."/>
            <person name="Ohkuma M."/>
            <person name="Yuki M."/>
            <person name="Tanasupawat S."/>
        </authorList>
    </citation>
    <scope>NUCLEOTIDE SEQUENCE [LARGE SCALE GENOMIC DNA]</scope>
    <source>
        <strain evidence="2 5">AZ1-7</strain>
        <strain evidence="3 4">DS1-2</strain>
    </source>
</reference>
<evidence type="ECO:0000313" key="4">
    <source>
        <dbReference type="Proteomes" id="UP000268652"/>
    </source>
</evidence>